<dbReference type="KEGG" id="prf:PeribacterA2_0975"/>
<dbReference type="PANTHER" id="PTHR43575:SF1">
    <property type="entry name" value="PROTEIN ABCI7, CHLOROPLASTIC"/>
    <property type="match status" value="1"/>
</dbReference>
<dbReference type="AlphaFoldDB" id="A0A0S1SJ22"/>
<reference evidence="3" key="1">
    <citation type="submission" date="2015-10" db="EMBL/GenBank/DDBJ databases">
        <title>Analysis of five complete genome sequences for members of the class Peribacteria in the recently recognized Peregrinibacteria bacterial phylum.</title>
        <authorList>
            <person name="Anantharaman K."/>
            <person name="Brown C.T."/>
            <person name="Burstein D."/>
            <person name="Castelle C.J."/>
            <person name="Probst A.J."/>
            <person name="Thomas B.C."/>
            <person name="Williams K.H."/>
            <person name="Banfield J.F."/>
        </authorList>
    </citation>
    <scope>NUCLEOTIDE SEQUENCE [LARGE SCALE GENOMIC DNA]</scope>
</reference>
<dbReference type="EMBL" id="CP013065">
    <property type="protein sequence ID" value="ALM13640.1"/>
    <property type="molecule type" value="Genomic_DNA"/>
</dbReference>
<accession>A0A0S1SRJ8</accession>
<accession>A0A0S1SQ05</accession>
<evidence type="ECO:0000313" key="2">
    <source>
        <dbReference type="EMBL" id="ALM13640.1"/>
    </source>
</evidence>
<dbReference type="PANTHER" id="PTHR43575">
    <property type="entry name" value="PROTEIN ABCI7, CHLOROPLASTIC"/>
    <property type="match status" value="1"/>
</dbReference>
<sequence length="257" mass="27832">MLKDGLKGPHLFTLSDHHPSLVLRVPRGSMSVAFIECSARKKNATLTLEIALDPRSALTVVFVWRGKAGATIAQKIRVAQGARLHLVNLTLGSCTQETISEVIGAQGESRIDWIIHGQKKMECRLSARNVFLGREGRGDLEIRGVVEGHAKASCNGSVEIGPKASGTQAHLTEKILLLDPTARADAIPSLDVETHDVQASHSASVSRIHPEDLFYFASRGITQKQARKLFIDGFLGSLLDHIPGDGLKEMSRAALHT</sequence>
<reference evidence="2 3" key="2">
    <citation type="journal article" date="2016" name="PeerJ">
        <title>Analysis of five complete genome sequences for members of the class Peribacteria in the recently recognized Peregrinibacteria bacterial phylum.</title>
        <authorList>
            <person name="Anantharaman K."/>
            <person name="Brown C.T."/>
            <person name="Burstein D."/>
            <person name="Castelle C.J."/>
            <person name="Probst A.J."/>
            <person name="Thomas B.C."/>
            <person name="Williams K.H."/>
            <person name="Banfield J.F."/>
        </authorList>
    </citation>
    <scope>NUCLEOTIDE SEQUENCE [LARGE SCALE GENOMIC DNA]</scope>
    <source>
        <strain evidence="2">RIFOXYD1_FULL_PER-ii_59_16</strain>
    </source>
</reference>
<dbReference type="Pfam" id="PF01458">
    <property type="entry name" value="SUFBD_core"/>
    <property type="match status" value="1"/>
</dbReference>
<dbReference type="InterPro" id="IPR055346">
    <property type="entry name" value="Fe-S_cluster_assembly_SufBD"/>
</dbReference>
<proteinExistence type="predicted"/>
<accession>A0A0S1SWJ6</accession>
<evidence type="ECO:0000259" key="1">
    <source>
        <dbReference type="Pfam" id="PF01458"/>
    </source>
</evidence>
<accession>A0A0S1ST72</accession>
<name>A0A0S1SJ22_9BACT</name>
<dbReference type="GO" id="GO:0016226">
    <property type="term" value="P:iron-sulfur cluster assembly"/>
    <property type="evidence" value="ECO:0007669"/>
    <property type="project" value="InterPro"/>
</dbReference>
<organism evidence="2 3">
    <name type="scientific">Candidatus Peribacter riflensis</name>
    <dbReference type="NCBI Taxonomy" id="1735162"/>
    <lineage>
        <taxon>Bacteria</taxon>
        <taxon>Candidatus Peregrinibacteriota</taxon>
        <taxon>Candidatus Peribacteria</taxon>
        <taxon>Candidatus Peribacterales</taxon>
        <taxon>Candidatus Peribacteraceae</taxon>
        <taxon>Candidatus Peribacter</taxon>
    </lineage>
</organism>
<feature type="domain" description="SUF system FeS cluster assembly SufBD core" evidence="1">
    <location>
        <begin position="18"/>
        <end position="234"/>
    </location>
</feature>
<gene>
    <name evidence="2" type="ORF">PeribacterD1_0975</name>
</gene>
<evidence type="ECO:0000313" key="3">
    <source>
        <dbReference type="Proteomes" id="UP000069135"/>
    </source>
</evidence>
<accession>A0A0S1SJ22</accession>
<dbReference type="InterPro" id="IPR000825">
    <property type="entry name" value="SUF_FeS_clus_asmbl_SufBD_core"/>
</dbReference>
<dbReference type="Proteomes" id="UP000069135">
    <property type="component" value="Chromosome"/>
</dbReference>
<dbReference type="STRING" id="1735162.PeribacterB2_0977"/>
<dbReference type="InterPro" id="IPR037284">
    <property type="entry name" value="SUF_FeS_clus_asmbl_SufBD_sf"/>
</dbReference>
<dbReference type="SUPFAM" id="SSF101960">
    <property type="entry name" value="Stabilizer of iron transporter SufD"/>
    <property type="match status" value="1"/>
</dbReference>
<protein>
    <submittedName>
        <fullName evidence="2">Fe-S cluster assembly protein SufD</fullName>
    </submittedName>
</protein>